<sequence length="63" mass="7476">MKIMYLSHKRVLQLFKMREMCINKILHKFSGEMLGITFFNQTLKSKIISLNIDIQGSPRLFML</sequence>
<proteinExistence type="predicted"/>
<dbReference type="Proteomes" id="UP000693941">
    <property type="component" value="Chromosome"/>
</dbReference>
<dbReference type="EMBL" id="CP077715">
    <property type="protein sequence ID" value="QXJ32656.1"/>
    <property type="molecule type" value="Genomic_DNA"/>
</dbReference>
<protein>
    <submittedName>
        <fullName evidence="1">Uncharacterized protein</fullName>
    </submittedName>
</protein>
<evidence type="ECO:0000313" key="2">
    <source>
        <dbReference type="Proteomes" id="UP000693941"/>
    </source>
</evidence>
<accession>A0A8F5GX35</accession>
<organism evidence="1 2">
    <name type="scientific">Saccharolobus shibatae</name>
    <dbReference type="NCBI Taxonomy" id="2286"/>
    <lineage>
        <taxon>Archaea</taxon>
        <taxon>Thermoproteota</taxon>
        <taxon>Thermoprotei</taxon>
        <taxon>Sulfolobales</taxon>
        <taxon>Sulfolobaceae</taxon>
        <taxon>Saccharolobus</taxon>
    </lineage>
</organism>
<reference evidence="1" key="1">
    <citation type="journal article" date="2021" name="Environ. Microbiol.">
        <title>New insights into the diversity and evolution of the archaeal mobilome from three complete genomes of Saccharolobus shibatae.</title>
        <authorList>
            <person name="Medvedeva S."/>
            <person name="Brandt D."/>
            <person name="Cvirkaite-Krupovic V."/>
            <person name="Liu Y."/>
            <person name="Severinov K."/>
            <person name="Ishino S."/>
            <person name="Ishino Y."/>
            <person name="Prangishvili D."/>
            <person name="Kalinowski J."/>
            <person name="Krupovic M."/>
        </authorList>
    </citation>
    <scope>NUCLEOTIDE SEQUENCE</scope>
    <source>
        <strain evidence="1">BEU9</strain>
    </source>
</reference>
<dbReference type="AlphaFoldDB" id="A0A8F5GX35"/>
<evidence type="ECO:0000313" key="1">
    <source>
        <dbReference type="EMBL" id="QXJ32656.1"/>
    </source>
</evidence>
<gene>
    <name evidence="1" type="ORF">J5U21_02307</name>
</gene>
<name>A0A8F5GX35_9CREN</name>